<dbReference type="Proteomes" id="UP001597326">
    <property type="component" value="Unassembled WGS sequence"/>
</dbReference>
<dbReference type="Gene3D" id="2.70.98.10">
    <property type="match status" value="1"/>
</dbReference>
<dbReference type="InterPro" id="IPR014718">
    <property type="entry name" value="GH-type_carb-bd"/>
</dbReference>
<dbReference type="SUPFAM" id="SSF74650">
    <property type="entry name" value="Galactose mutarotase-like"/>
    <property type="match status" value="1"/>
</dbReference>
<dbReference type="PIRSF" id="PIRSF005096">
    <property type="entry name" value="GALM"/>
    <property type="match status" value="1"/>
</dbReference>
<sequence length="341" mass="37136">MTRSEIFGTLPDGREVTRYVLEHPGGARLEVLDLGAVVNSYRLVGEDPSTEVVVGFDSLERQQAAASAYFGAVVGRYANRIANGRFTLDGQEHQLTTNEGSTTLHGGVDGFSARTWQVVEQDESSITLQLTSPDGDQGFPGELVTRATYRLLDDGFALELGATTDAPTVVALTSHLYLNLAGGGTVEDHLLQVEADQYVPIDAASIPLGRLDDVAATPFDLREPTRIGDAVRMDGEQIALAKGIDHSFEIRGEGMRTVARVECPTNGRRLELVSDQPALQVYTGNFLDGEWIPASGQRLRQGDALALEPHQHPDSPNQDWGRTAVLRPGEQWSSRMEWHFA</sequence>
<dbReference type="PANTHER" id="PTHR10091:SF0">
    <property type="entry name" value="GALACTOSE MUTAROTASE"/>
    <property type="match status" value="1"/>
</dbReference>
<reference evidence="7" key="1">
    <citation type="journal article" date="2019" name="Int. J. Syst. Evol. Microbiol.">
        <title>The Global Catalogue of Microorganisms (GCM) 10K type strain sequencing project: providing services to taxonomists for standard genome sequencing and annotation.</title>
        <authorList>
            <consortium name="The Broad Institute Genomics Platform"/>
            <consortium name="The Broad Institute Genome Sequencing Center for Infectious Disease"/>
            <person name="Wu L."/>
            <person name="Ma J."/>
        </authorList>
    </citation>
    <scope>NUCLEOTIDE SEQUENCE [LARGE SCALE GENOMIC DNA]</scope>
    <source>
        <strain evidence="7">CAIM 431</strain>
    </source>
</reference>
<keyword evidence="3 5" id="KW-0413">Isomerase</keyword>
<keyword evidence="4 5" id="KW-0119">Carbohydrate metabolism</keyword>
<dbReference type="PANTHER" id="PTHR10091">
    <property type="entry name" value="ALDOSE-1-EPIMERASE"/>
    <property type="match status" value="1"/>
</dbReference>
<evidence type="ECO:0000256" key="2">
    <source>
        <dbReference type="ARBA" id="ARBA00006206"/>
    </source>
</evidence>
<dbReference type="Pfam" id="PF01263">
    <property type="entry name" value="Aldose_epim"/>
    <property type="match status" value="1"/>
</dbReference>
<dbReference type="InterPro" id="IPR018506">
    <property type="entry name" value="Cyt_B5_heme-BS"/>
</dbReference>
<dbReference type="EMBL" id="JBHUFZ010000007">
    <property type="protein sequence ID" value="MFD1889168.1"/>
    <property type="molecule type" value="Genomic_DNA"/>
</dbReference>
<dbReference type="NCBIfam" id="NF008277">
    <property type="entry name" value="PRK11055.1"/>
    <property type="match status" value="1"/>
</dbReference>
<gene>
    <name evidence="6" type="ORF">ACFSCS_03075</name>
</gene>
<dbReference type="EC" id="5.1.3.3" evidence="5"/>
<dbReference type="InterPro" id="IPR047215">
    <property type="entry name" value="Galactose_mutarotase-like"/>
</dbReference>
<organism evidence="6 7">
    <name type="scientific">Luteococcus peritonei</name>
    <dbReference type="NCBI Taxonomy" id="88874"/>
    <lineage>
        <taxon>Bacteria</taxon>
        <taxon>Bacillati</taxon>
        <taxon>Actinomycetota</taxon>
        <taxon>Actinomycetes</taxon>
        <taxon>Propionibacteriales</taxon>
        <taxon>Propionibacteriaceae</taxon>
        <taxon>Luteococcus</taxon>
    </lineage>
</organism>
<comment type="similarity">
    <text evidence="2 5">Belongs to the aldose epimerase family.</text>
</comment>
<name>A0ABW4RS76_9ACTN</name>
<evidence type="ECO:0000313" key="7">
    <source>
        <dbReference type="Proteomes" id="UP001597326"/>
    </source>
</evidence>
<dbReference type="PROSITE" id="PS00191">
    <property type="entry name" value="CYTOCHROME_B5_1"/>
    <property type="match status" value="1"/>
</dbReference>
<comment type="catalytic activity">
    <reaction evidence="5">
        <text>alpha-D-glucose = beta-D-glucose</text>
        <dbReference type="Rhea" id="RHEA:10264"/>
        <dbReference type="ChEBI" id="CHEBI:15903"/>
        <dbReference type="ChEBI" id="CHEBI:17925"/>
        <dbReference type="EC" id="5.1.3.3"/>
    </reaction>
</comment>
<evidence type="ECO:0000256" key="5">
    <source>
        <dbReference type="PIRNR" id="PIRNR005096"/>
    </source>
</evidence>
<evidence type="ECO:0000313" key="6">
    <source>
        <dbReference type="EMBL" id="MFD1889168.1"/>
    </source>
</evidence>
<dbReference type="InterPro" id="IPR011013">
    <property type="entry name" value="Gal_mutarotase_sf_dom"/>
</dbReference>
<evidence type="ECO:0000256" key="3">
    <source>
        <dbReference type="ARBA" id="ARBA00023235"/>
    </source>
</evidence>
<protein>
    <recommendedName>
        <fullName evidence="5">Aldose 1-epimerase</fullName>
        <ecNumber evidence="5">5.1.3.3</ecNumber>
    </recommendedName>
</protein>
<keyword evidence="7" id="KW-1185">Reference proteome</keyword>
<dbReference type="InterPro" id="IPR008183">
    <property type="entry name" value="Aldose_1/G6P_1-epimerase"/>
</dbReference>
<dbReference type="GO" id="GO:0016853">
    <property type="term" value="F:isomerase activity"/>
    <property type="evidence" value="ECO:0007669"/>
    <property type="project" value="UniProtKB-KW"/>
</dbReference>
<dbReference type="RefSeq" id="WP_343873869.1">
    <property type="nucleotide sequence ID" value="NZ_BAAAIX010000021.1"/>
</dbReference>
<comment type="pathway">
    <text evidence="1 5">Carbohydrate metabolism; hexose metabolism.</text>
</comment>
<proteinExistence type="inferred from homology"/>
<dbReference type="InterPro" id="IPR015443">
    <property type="entry name" value="Aldose_1-epimerase"/>
</dbReference>
<evidence type="ECO:0000256" key="1">
    <source>
        <dbReference type="ARBA" id="ARBA00005028"/>
    </source>
</evidence>
<comment type="caution">
    <text evidence="6">The sequence shown here is derived from an EMBL/GenBank/DDBJ whole genome shotgun (WGS) entry which is preliminary data.</text>
</comment>
<accession>A0ABW4RS76</accession>
<evidence type="ECO:0000256" key="4">
    <source>
        <dbReference type="ARBA" id="ARBA00023277"/>
    </source>
</evidence>
<dbReference type="CDD" id="cd09019">
    <property type="entry name" value="galactose_mutarotase_like"/>
    <property type="match status" value="1"/>
</dbReference>